<keyword evidence="5" id="KW-1185">Reference proteome</keyword>
<evidence type="ECO:0000256" key="3">
    <source>
        <dbReference type="RuleBase" id="RU000363"/>
    </source>
</evidence>
<dbReference type="PROSITE" id="PS00061">
    <property type="entry name" value="ADH_SHORT"/>
    <property type="match status" value="1"/>
</dbReference>
<dbReference type="PRINTS" id="PR00080">
    <property type="entry name" value="SDRFAMILY"/>
</dbReference>
<dbReference type="CDD" id="cd05233">
    <property type="entry name" value="SDR_c"/>
    <property type="match status" value="1"/>
</dbReference>
<proteinExistence type="inferred from homology"/>
<dbReference type="InterPro" id="IPR020904">
    <property type="entry name" value="Sc_DH/Rdtase_CS"/>
</dbReference>
<dbReference type="RefSeq" id="WP_057855591.1">
    <property type="nucleotide sequence ID" value="NZ_LLXX01000232.1"/>
</dbReference>
<comment type="caution">
    <text evidence="4">The sequence shown here is derived from an EMBL/GenBank/DDBJ whole genome shotgun (WGS) entry which is preliminary data.</text>
</comment>
<dbReference type="STRING" id="1518501.CQ10_16995"/>
<dbReference type="GO" id="GO:0016491">
    <property type="term" value="F:oxidoreductase activity"/>
    <property type="evidence" value="ECO:0007669"/>
    <property type="project" value="UniProtKB-KW"/>
</dbReference>
<dbReference type="PANTHER" id="PTHR43669:SF8">
    <property type="entry name" value="SHORT-CHAIN TYPE DEHYDROGENASE_REDUCTASE-RELATED"/>
    <property type="match status" value="1"/>
</dbReference>
<evidence type="ECO:0000313" key="5">
    <source>
        <dbReference type="Proteomes" id="UP000051913"/>
    </source>
</evidence>
<dbReference type="EMBL" id="LLXX01000232">
    <property type="protein sequence ID" value="KRQ92340.1"/>
    <property type="molecule type" value="Genomic_DNA"/>
</dbReference>
<accession>A0A0R3LD00</accession>
<sequence length="260" mass="27525">MDVKGKVCVVTGAASGIGEAVARAYATAGARGVVIADLKTSRDRLAKVAGDIDGLPITADVGLEEDIKALIAAAEDKYGPVDVFFSNAGLSRKGQETASDADWDVSWRVHVMSHVFAARALVPGMLARGSGYLLNTASAAGLLASLNSMPYGVTKNAAVALAEHLAIQYGDRGIRVSVLCPQSVQTGMTTPGPSAARVDGVLQPPEVARMVIEAMEEERFLILSHPQVAEYMLRKASNRDRWLAGMRRLRYKIYGAPASV</sequence>
<comment type="similarity">
    <text evidence="1 3">Belongs to the short-chain dehydrogenases/reductases (SDR) family.</text>
</comment>
<keyword evidence="2" id="KW-0560">Oxidoreductase</keyword>
<dbReference type="Pfam" id="PF00106">
    <property type="entry name" value="adh_short"/>
    <property type="match status" value="1"/>
</dbReference>
<evidence type="ECO:0000256" key="2">
    <source>
        <dbReference type="ARBA" id="ARBA00023002"/>
    </source>
</evidence>
<dbReference type="Proteomes" id="UP000051913">
    <property type="component" value="Unassembled WGS sequence"/>
</dbReference>
<protein>
    <submittedName>
        <fullName evidence="4">Short-chain dehydrogenase</fullName>
    </submittedName>
</protein>
<dbReference type="SUPFAM" id="SSF51735">
    <property type="entry name" value="NAD(P)-binding Rossmann-fold domains"/>
    <property type="match status" value="1"/>
</dbReference>
<dbReference type="PANTHER" id="PTHR43669">
    <property type="entry name" value="5-KETO-D-GLUCONATE 5-REDUCTASE"/>
    <property type="match status" value="1"/>
</dbReference>
<dbReference type="Gene3D" id="3.40.50.720">
    <property type="entry name" value="NAD(P)-binding Rossmann-like Domain"/>
    <property type="match status" value="1"/>
</dbReference>
<dbReference type="InterPro" id="IPR036291">
    <property type="entry name" value="NAD(P)-bd_dom_sf"/>
</dbReference>
<organism evidence="4 5">
    <name type="scientific">Bradyrhizobium valentinum</name>
    <dbReference type="NCBI Taxonomy" id="1518501"/>
    <lineage>
        <taxon>Bacteria</taxon>
        <taxon>Pseudomonadati</taxon>
        <taxon>Pseudomonadota</taxon>
        <taxon>Alphaproteobacteria</taxon>
        <taxon>Hyphomicrobiales</taxon>
        <taxon>Nitrobacteraceae</taxon>
        <taxon>Bradyrhizobium</taxon>
    </lineage>
</organism>
<dbReference type="OrthoDB" id="210852at2"/>
<evidence type="ECO:0000256" key="1">
    <source>
        <dbReference type="ARBA" id="ARBA00006484"/>
    </source>
</evidence>
<evidence type="ECO:0000313" key="4">
    <source>
        <dbReference type="EMBL" id="KRQ92340.1"/>
    </source>
</evidence>
<gene>
    <name evidence="4" type="ORF">CP49_27425</name>
</gene>
<reference evidence="4 5" key="1">
    <citation type="submission" date="2014-03" db="EMBL/GenBank/DDBJ databases">
        <title>Bradyrhizobium valentinum sp. nov., isolated from effective nodules of Lupinus mariae-josephae, a lupine endemic of basic-lime soils in Eastern Spain.</title>
        <authorList>
            <person name="Duran D."/>
            <person name="Rey L."/>
            <person name="Navarro A."/>
            <person name="Busquets A."/>
            <person name="Imperial J."/>
            <person name="Ruiz-Argueso T."/>
        </authorList>
    </citation>
    <scope>NUCLEOTIDE SEQUENCE [LARGE SCALE GENOMIC DNA]</scope>
    <source>
        <strain evidence="4 5">LmjM3</strain>
    </source>
</reference>
<name>A0A0R3LD00_9BRAD</name>
<dbReference type="AlphaFoldDB" id="A0A0R3LD00"/>
<dbReference type="InterPro" id="IPR002347">
    <property type="entry name" value="SDR_fam"/>
</dbReference>
<dbReference type="PRINTS" id="PR00081">
    <property type="entry name" value="GDHRDH"/>
</dbReference>